<dbReference type="GeneID" id="87944545"/>
<proteinExistence type="predicted"/>
<dbReference type="PANTHER" id="PTHR33099">
    <property type="entry name" value="FE2OG DIOXYGENASE DOMAIN-CONTAINING PROTEIN"/>
    <property type="match status" value="1"/>
</dbReference>
<organism evidence="1 2">
    <name type="scientific">Colletotrichum destructivum</name>
    <dbReference type="NCBI Taxonomy" id="34406"/>
    <lineage>
        <taxon>Eukaryota</taxon>
        <taxon>Fungi</taxon>
        <taxon>Dikarya</taxon>
        <taxon>Ascomycota</taxon>
        <taxon>Pezizomycotina</taxon>
        <taxon>Sordariomycetes</taxon>
        <taxon>Hypocreomycetidae</taxon>
        <taxon>Glomerellales</taxon>
        <taxon>Glomerellaceae</taxon>
        <taxon>Colletotrichum</taxon>
        <taxon>Colletotrichum destructivum species complex</taxon>
    </lineage>
</organism>
<reference evidence="2" key="1">
    <citation type="journal article" date="2023" name="bioRxiv">
        <title>Complete genome of the Medicago anthracnose fungus, Colletotrichum destructivum, reveals a mini-chromosome-like region within a core chromosome.</title>
        <authorList>
            <person name="Lapalu N."/>
            <person name="Simon A."/>
            <person name="Lu A."/>
            <person name="Plaumann P.-L."/>
            <person name="Amselem J."/>
            <person name="Pigne S."/>
            <person name="Auger A."/>
            <person name="Koch C."/>
            <person name="Dallery J.-F."/>
            <person name="O'Connell R.J."/>
        </authorList>
    </citation>
    <scope>NUCLEOTIDE SEQUENCE [LARGE SCALE GENOMIC DNA]</scope>
    <source>
        <strain evidence="2">CBS 520.97</strain>
    </source>
</reference>
<name>A0AAX4IHS0_9PEZI</name>
<dbReference type="AlphaFoldDB" id="A0AAX4IHS0"/>
<gene>
    <name evidence="1" type="ORF">CDEST_08042</name>
</gene>
<dbReference type="Proteomes" id="UP001322277">
    <property type="component" value="Chromosome 5"/>
</dbReference>
<accession>A0AAX4IHS0</accession>
<sequence length="228" mass="25329">MDLCLEGIGSFCEIASSSRYTTFPNPGLEIEGHPAFPLPLTSAHARLMKNACRPASSDREANTPVDTPVQNIWELNCRQFKLLNPGWVAFLKKMATEAAHSLGLTDVGLKLHKLLLNEKGFSSQNYEDIEESPRKIGTLFICLPSEHWGGDVHISFGPDKHRFITAPTSKYDLTASALYSDVSHKTKEIKLGYRLALTYSILQHGSDEKSAALVGQQTHMIRKHLLIN</sequence>
<keyword evidence="2" id="KW-1185">Reference proteome</keyword>
<evidence type="ECO:0008006" key="3">
    <source>
        <dbReference type="Google" id="ProtNLM"/>
    </source>
</evidence>
<protein>
    <recommendedName>
        <fullName evidence="3">Prolyl 4-hydroxylase alpha subunit Fe(2+) 2OG dioxygenase domain-containing protein</fullName>
    </recommendedName>
</protein>
<dbReference type="RefSeq" id="XP_062780252.1">
    <property type="nucleotide sequence ID" value="XM_062924201.1"/>
</dbReference>
<evidence type="ECO:0000313" key="2">
    <source>
        <dbReference type="Proteomes" id="UP001322277"/>
    </source>
</evidence>
<dbReference type="EMBL" id="CP137309">
    <property type="protein sequence ID" value="WQF83028.1"/>
    <property type="molecule type" value="Genomic_DNA"/>
</dbReference>
<evidence type="ECO:0000313" key="1">
    <source>
        <dbReference type="EMBL" id="WQF83028.1"/>
    </source>
</evidence>
<dbReference type="KEGG" id="cdet:87944545"/>
<dbReference type="PANTHER" id="PTHR33099:SF7">
    <property type="entry name" value="MYND-TYPE DOMAIN-CONTAINING PROTEIN"/>
    <property type="match status" value="1"/>
</dbReference>